<dbReference type="GO" id="GO:0003824">
    <property type="term" value="F:catalytic activity"/>
    <property type="evidence" value="ECO:0007669"/>
    <property type="project" value="InterPro"/>
</dbReference>
<evidence type="ECO:0000256" key="1">
    <source>
        <dbReference type="PROSITE-ProRule" id="PRU00464"/>
    </source>
</evidence>
<name>A0A9X7UA56_SPHYA</name>
<evidence type="ECO:0000259" key="2">
    <source>
        <dbReference type="PROSITE" id="PS51084"/>
    </source>
</evidence>
<dbReference type="PROSITE" id="PS51084">
    <property type="entry name" value="HIT_2"/>
    <property type="match status" value="1"/>
</dbReference>
<reference evidence="3 4" key="1">
    <citation type="submission" date="2020-07" db="EMBL/GenBank/DDBJ databases">
        <title>Whole genome sequence of Sphingobium yanoikuyae A3.</title>
        <authorList>
            <person name="Han S.-S."/>
        </authorList>
    </citation>
    <scope>NUCLEOTIDE SEQUENCE [LARGE SCALE GENOMIC DNA]</scope>
    <source>
        <strain evidence="3 4">A3</strain>
    </source>
</reference>
<dbReference type="Gene3D" id="3.30.428.10">
    <property type="entry name" value="HIT-like"/>
    <property type="match status" value="1"/>
</dbReference>
<evidence type="ECO:0000313" key="4">
    <source>
        <dbReference type="Proteomes" id="UP000515377"/>
    </source>
</evidence>
<feature type="short sequence motif" description="Histidine triad motif" evidence="1">
    <location>
        <begin position="88"/>
        <end position="92"/>
    </location>
</feature>
<sequence length="143" mass="15185">MNATIAKFGWPATLVAEFDHWVVLLRPAQPTLGSLVLAAKSDATAFGDLPGAAHAELKAVTAAIEAALTRAVGYAKINYLMLMMVDPHVHFHVIPRYDGERSAAGLAIADAGWPGQPDLGSAVKIDSEADTALRDWLKGHFAL</sequence>
<feature type="domain" description="HIT" evidence="2">
    <location>
        <begin position="1"/>
        <end position="103"/>
    </location>
</feature>
<proteinExistence type="predicted"/>
<gene>
    <name evidence="3" type="ORF">H3V42_02940</name>
</gene>
<dbReference type="Proteomes" id="UP000515377">
    <property type="component" value="Chromosome"/>
</dbReference>
<protein>
    <submittedName>
        <fullName evidence="3">HIT family protein</fullName>
    </submittedName>
</protein>
<organism evidence="3 4">
    <name type="scientific">Sphingobium yanoikuyae</name>
    <name type="common">Sphingomonas yanoikuyae</name>
    <dbReference type="NCBI Taxonomy" id="13690"/>
    <lineage>
        <taxon>Bacteria</taxon>
        <taxon>Pseudomonadati</taxon>
        <taxon>Pseudomonadota</taxon>
        <taxon>Alphaproteobacteria</taxon>
        <taxon>Sphingomonadales</taxon>
        <taxon>Sphingomonadaceae</taxon>
        <taxon>Sphingobium</taxon>
    </lineage>
</organism>
<dbReference type="EMBL" id="CP060122">
    <property type="protein sequence ID" value="QNG46638.1"/>
    <property type="molecule type" value="Genomic_DNA"/>
</dbReference>
<dbReference type="InterPro" id="IPR036265">
    <property type="entry name" value="HIT-like_sf"/>
</dbReference>
<accession>A0A9X7UA56</accession>
<dbReference type="InterPro" id="IPR011146">
    <property type="entry name" value="HIT-like"/>
</dbReference>
<evidence type="ECO:0000313" key="3">
    <source>
        <dbReference type="EMBL" id="QNG46638.1"/>
    </source>
</evidence>
<dbReference type="AlphaFoldDB" id="A0A9X7UA56"/>
<dbReference type="SUPFAM" id="SSF54197">
    <property type="entry name" value="HIT-like"/>
    <property type="match status" value="1"/>
</dbReference>
<dbReference type="Pfam" id="PF01230">
    <property type="entry name" value="HIT"/>
    <property type="match status" value="1"/>
</dbReference>